<dbReference type="InterPro" id="IPR045760">
    <property type="entry name" value="DAP_DH_C"/>
</dbReference>
<dbReference type="Pfam" id="PF19328">
    <property type="entry name" value="DAP_DH_C"/>
    <property type="match status" value="1"/>
</dbReference>
<reference evidence="6 7" key="1">
    <citation type="submission" date="2018-04" db="EMBL/GenBank/DDBJ databases">
        <title>Genomic Encyclopedia of Type Strains, Phase IV (KMG-IV): sequencing the most valuable type-strain genomes for metagenomic binning, comparative biology and taxonomic classification.</title>
        <authorList>
            <person name="Goeker M."/>
        </authorList>
    </citation>
    <scope>NUCLEOTIDE SEQUENCE [LARGE SCALE GENOMIC DNA]</scope>
    <source>
        <strain evidence="6 7">DSM 14823</strain>
    </source>
</reference>
<dbReference type="Proteomes" id="UP000576225">
    <property type="component" value="Unassembled WGS sequence"/>
</dbReference>
<dbReference type="Gene3D" id="3.40.50.720">
    <property type="entry name" value="NAD(P)-binding Rossmann-like Domain"/>
    <property type="match status" value="1"/>
</dbReference>
<accession>A0A2U1B0C6</accession>
<keyword evidence="7" id="KW-1185">Reference proteome</keyword>
<comment type="caution">
    <text evidence="6">The sequence shown here is derived from an EMBL/GenBank/DDBJ whole genome shotgun (WGS) entry which is preliminary data.</text>
</comment>
<gene>
    <name evidence="6" type="ORF">C8D82_112100</name>
    <name evidence="5" type="ORF">HF882_21670</name>
</gene>
<dbReference type="GeneID" id="78295249"/>
<dbReference type="RefSeq" id="WP_165832960.1">
    <property type="nucleotide sequence ID" value="NZ_CABMMC010000071.1"/>
</dbReference>
<dbReference type="GO" id="GO:0009089">
    <property type="term" value="P:lysine biosynthetic process via diaminopimelate"/>
    <property type="evidence" value="ECO:0007669"/>
    <property type="project" value="InterPro"/>
</dbReference>
<feature type="domain" description="2,4-diaminopentanoate dehydrogenase C-terminal" evidence="4">
    <location>
        <begin position="138"/>
        <end position="325"/>
    </location>
</feature>
<dbReference type="InterPro" id="IPR000846">
    <property type="entry name" value="DapB_N"/>
</dbReference>
<organism evidence="6 7">
    <name type="scientific">Victivallis vadensis</name>
    <dbReference type="NCBI Taxonomy" id="172901"/>
    <lineage>
        <taxon>Bacteria</taxon>
        <taxon>Pseudomonadati</taxon>
        <taxon>Lentisphaerota</taxon>
        <taxon>Lentisphaeria</taxon>
        <taxon>Victivallales</taxon>
        <taxon>Victivallaceae</taxon>
        <taxon>Victivallis</taxon>
    </lineage>
</organism>
<dbReference type="EMBL" id="JABAEW010000086">
    <property type="protein sequence ID" value="NMD89199.1"/>
    <property type="molecule type" value="Genomic_DNA"/>
</dbReference>
<keyword evidence="2" id="KW-0560">Oxidoreductase</keyword>
<evidence type="ECO:0000313" key="6">
    <source>
        <dbReference type="EMBL" id="PVY42103.1"/>
    </source>
</evidence>
<keyword evidence="1" id="KW-0521">NADP</keyword>
<evidence type="ECO:0000259" key="4">
    <source>
        <dbReference type="Pfam" id="PF19328"/>
    </source>
</evidence>
<proteinExistence type="predicted"/>
<name>A0A2U1B0C6_9BACT</name>
<dbReference type="AlphaFoldDB" id="A0A2U1B0C6"/>
<feature type="domain" description="Dihydrodipicolinate reductase N-terminal" evidence="3">
    <location>
        <begin position="6"/>
        <end position="98"/>
    </location>
</feature>
<evidence type="ECO:0000256" key="1">
    <source>
        <dbReference type="ARBA" id="ARBA00022857"/>
    </source>
</evidence>
<reference evidence="5 8" key="2">
    <citation type="submission" date="2020-04" db="EMBL/GenBank/DDBJ databases">
        <authorList>
            <person name="Hitch T.C.A."/>
            <person name="Wylensek D."/>
            <person name="Clavel T."/>
        </authorList>
    </citation>
    <scope>NUCLEOTIDE SEQUENCE [LARGE SCALE GENOMIC DNA]</scope>
    <source>
        <strain evidence="5 8">COR2-253-APC-1A</strain>
    </source>
</reference>
<protein>
    <submittedName>
        <fullName evidence="6">4-hydroxy-tetrahydrodipicolinate reductase</fullName>
    </submittedName>
</protein>
<evidence type="ECO:0000259" key="3">
    <source>
        <dbReference type="Pfam" id="PF01113"/>
    </source>
</evidence>
<dbReference type="SUPFAM" id="SSF51735">
    <property type="entry name" value="NAD(P)-binding Rossmann-fold domains"/>
    <property type="match status" value="1"/>
</dbReference>
<dbReference type="CDD" id="cd24146">
    <property type="entry name" value="nat-AmDH_N_like"/>
    <property type="match status" value="1"/>
</dbReference>
<evidence type="ECO:0000313" key="8">
    <source>
        <dbReference type="Proteomes" id="UP000576225"/>
    </source>
</evidence>
<dbReference type="InterPro" id="IPR036291">
    <property type="entry name" value="NAD(P)-bd_dom_sf"/>
</dbReference>
<evidence type="ECO:0000313" key="5">
    <source>
        <dbReference type="EMBL" id="NMD89199.1"/>
    </source>
</evidence>
<dbReference type="EMBL" id="QEKH01000012">
    <property type="protein sequence ID" value="PVY42103.1"/>
    <property type="molecule type" value="Genomic_DNA"/>
</dbReference>
<dbReference type="Proteomes" id="UP000245959">
    <property type="component" value="Unassembled WGS sequence"/>
</dbReference>
<sequence>MKQLDLVLCGFGQIGRMLYKTLLTRTDFRLVAVIDSSPEFIGRDAGTAAGCAPCGIPVTGSPAGLAVRADVAVVTTVSDADAAADTIAGLLGKGMPVVTTCEELFYPYPLHLDAAAKISAAAQAAQLPALAIGINPGFLMDYRVAALSGLAADIERVHVQRIQDASPRRMAFQKKIGAGQTLAEFEASRQAGRLRHVGLPESVYFVGAALGWELTRVTESIEPVVAEADLALPGAIPVKAGQARGVRQFGRGFAGGREVITLEFVAAIGEPGSTDRVHIFGTPELDSVISGGVNGDKGTCAITLNAARHIAGSRQVGLLTMLDIPPITGHSR</sequence>
<evidence type="ECO:0000313" key="7">
    <source>
        <dbReference type="Proteomes" id="UP000245959"/>
    </source>
</evidence>
<evidence type="ECO:0000256" key="2">
    <source>
        <dbReference type="ARBA" id="ARBA00023002"/>
    </source>
</evidence>
<dbReference type="Pfam" id="PF01113">
    <property type="entry name" value="DapB_N"/>
    <property type="match status" value="1"/>
</dbReference>
<dbReference type="GO" id="GO:0008839">
    <property type="term" value="F:4-hydroxy-tetrahydrodipicolinate reductase"/>
    <property type="evidence" value="ECO:0007669"/>
    <property type="project" value="InterPro"/>
</dbReference>